<dbReference type="PANTHER" id="PTHR11040:SF205">
    <property type="entry name" value="ZINC TRANSPORTER ZUPT"/>
    <property type="match status" value="1"/>
</dbReference>
<comment type="subcellular location">
    <subcellularLocation>
        <location evidence="1">Membrane</location>
        <topology evidence="1">Multi-pass membrane protein</topology>
    </subcellularLocation>
</comment>
<keyword evidence="4 6" id="KW-0472">Membrane</keyword>
<dbReference type="STRING" id="3068.D8U7W3"/>
<reference evidence="7 8" key="1">
    <citation type="journal article" date="2010" name="Science">
        <title>Genomic analysis of organismal complexity in the multicellular green alga Volvox carteri.</title>
        <authorList>
            <person name="Prochnik S.E."/>
            <person name="Umen J."/>
            <person name="Nedelcu A.M."/>
            <person name="Hallmann A."/>
            <person name="Miller S.M."/>
            <person name="Nishii I."/>
            <person name="Ferris P."/>
            <person name="Kuo A."/>
            <person name="Mitros T."/>
            <person name="Fritz-Laylin L.K."/>
            <person name="Hellsten U."/>
            <person name="Chapman J."/>
            <person name="Simakov O."/>
            <person name="Rensing S.A."/>
            <person name="Terry A."/>
            <person name="Pangilinan J."/>
            <person name="Kapitonov V."/>
            <person name="Jurka J."/>
            <person name="Salamov A."/>
            <person name="Shapiro H."/>
            <person name="Schmutz J."/>
            <person name="Grimwood J."/>
            <person name="Lindquist E."/>
            <person name="Lucas S."/>
            <person name="Grigoriev I.V."/>
            <person name="Schmitt R."/>
            <person name="Kirk D."/>
            <person name="Rokhsar D.S."/>
        </authorList>
    </citation>
    <scope>NUCLEOTIDE SEQUENCE [LARGE SCALE GENOMIC DNA]</scope>
    <source>
        <strain evidence="8">f. Nagariensis / Eve</strain>
    </source>
</reference>
<evidence type="ECO:0000256" key="1">
    <source>
        <dbReference type="ARBA" id="ARBA00004141"/>
    </source>
</evidence>
<dbReference type="GeneID" id="9621537"/>
<gene>
    <name evidence="7" type="ORF">VOLCADRAFT_95651</name>
</gene>
<dbReference type="KEGG" id="vcn:VOLCADRAFT_95651"/>
<evidence type="ECO:0000256" key="5">
    <source>
        <dbReference type="SAM" id="MobiDB-lite"/>
    </source>
</evidence>
<dbReference type="AlphaFoldDB" id="D8U7W3"/>
<feature type="transmembrane region" description="Helical" evidence="6">
    <location>
        <begin position="343"/>
        <end position="368"/>
    </location>
</feature>
<keyword evidence="2 6" id="KW-0812">Transmembrane</keyword>
<evidence type="ECO:0000256" key="6">
    <source>
        <dbReference type="SAM" id="Phobius"/>
    </source>
</evidence>
<sequence length="425" mass="42026">MAGLSTSLGAIVAVVRKPNASSMAALLGIALGVMATVSCVELVAKNAMSGAGDPFLILAAAMSGALAYYMLEPLFPKMDEHHDHIKKQDDLDDHEAFFQLLQQQQQPQHSSSDTERSSHGGCYGTTTTLAQGGCGGAGIAAAGGGAGASSTSVLLATATSGGSGGLARKANVERQPSFAAGMAAIAAPGLGGTCTMGGGGSSSSTALQMEGLIALGSGGAAGGAGAGSGGAVAGFGAAATAGSDGALFIGSGSNSASSSSAAAAALATGKGVRGPRGGRMLRLGVLMAVTMTLHNLPEGFAVAFSAFTDFGPIMALAIALHNIPEGVIVAAPIYAATGSRWRAIGVATASGLSEPLGALLSLLLLQPFFTQERLHYLLAFVGGVMLAVCGIELWPEGRNCRNDRYFAGGILGGSLVMGWTLYVEG</sequence>
<keyword evidence="3 6" id="KW-1133">Transmembrane helix</keyword>
<feature type="transmembrane region" description="Helical" evidence="6">
    <location>
        <begin position="283"/>
        <end position="307"/>
    </location>
</feature>
<dbReference type="Pfam" id="PF02535">
    <property type="entry name" value="Zip"/>
    <property type="match status" value="1"/>
</dbReference>
<feature type="transmembrane region" description="Helical" evidence="6">
    <location>
        <begin position="313"/>
        <end position="336"/>
    </location>
</feature>
<dbReference type="OrthoDB" id="262547at2759"/>
<proteinExistence type="predicted"/>
<feature type="transmembrane region" description="Helical" evidence="6">
    <location>
        <begin position="55"/>
        <end position="71"/>
    </location>
</feature>
<dbReference type="RefSeq" id="XP_002954757.1">
    <property type="nucleotide sequence ID" value="XM_002954711.1"/>
</dbReference>
<evidence type="ECO:0000256" key="3">
    <source>
        <dbReference type="ARBA" id="ARBA00022989"/>
    </source>
</evidence>
<dbReference type="EMBL" id="GL378366">
    <property type="protein sequence ID" value="EFJ44163.1"/>
    <property type="molecule type" value="Genomic_DNA"/>
</dbReference>
<dbReference type="PANTHER" id="PTHR11040">
    <property type="entry name" value="ZINC/IRON TRANSPORTER"/>
    <property type="match status" value="1"/>
</dbReference>
<dbReference type="Proteomes" id="UP000001058">
    <property type="component" value="Unassembled WGS sequence"/>
</dbReference>
<accession>D8U7W3</accession>
<evidence type="ECO:0000256" key="2">
    <source>
        <dbReference type="ARBA" id="ARBA00022692"/>
    </source>
</evidence>
<evidence type="ECO:0000313" key="7">
    <source>
        <dbReference type="EMBL" id="EFJ44163.1"/>
    </source>
</evidence>
<evidence type="ECO:0000313" key="8">
    <source>
        <dbReference type="Proteomes" id="UP000001058"/>
    </source>
</evidence>
<dbReference type="GO" id="GO:0016020">
    <property type="term" value="C:membrane"/>
    <property type="evidence" value="ECO:0007669"/>
    <property type="project" value="UniProtKB-SubCell"/>
</dbReference>
<feature type="transmembrane region" description="Helical" evidence="6">
    <location>
        <begin position="24"/>
        <end position="43"/>
    </location>
</feature>
<dbReference type="eggNOG" id="KOG2474">
    <property type="taxonomic scope" value="Eukaryota"/>
</dbReference>
<feature type="region of interest" description="Disordered" evidence="5">
    <location>
        <begin position="102"/>
        <end position="122"/>
    </location>
</feature>
<keyword evidence="8" id="KW-1185">Reference proteome</keyword>
<organism evidence="8">
    <name type="scientific">Volvox carteri f. nagariensis</name>
    <dbReference type="NCBI Taxonomy" id="3068"/>
    <lineage>
        <taxon>Eukaryota</taxon>
        <taxon>Viridiplantae</taxon>
        <taxon>Chlorophyta</taxon>
        <taxon>core chlorophytes</taxon>
        <taxon>Chlorophyceae</taxon>
        <taxon>CS clade</taxon>
        <taxon>Chlamydomonadales</taxon>
        <taxon>Volvocaceae</taxon>
        <taxon>Volvox</taxon>
    </lineage>
</organism>
<protein>
    <submittedName>
        <fullName evidence="7">Uncharacterized protein</fullName>
    </submittedName>
</protein>
<name>D8U7W3_VOLCA</name>
<dbReference type="InterPro" id="IPR003689">
    <property type="entry name" value="ZIP"/>
</dbReference>
<dbReference type="GO" id="GO:0005385">
    <property type="term" value="F:zinc ion transmembrane transporter activity"/>
    <property type="evidence" value="ECO:0007669"/>
    <property type="project" value="TreeGrafter"/>
</dbReference>
<dbReference type="InParanoid" id="D8U7W3"/>
<feature type="transmembrane region" description="Helical" evidence="6">
    <location>
        <begin position="374"/>
        <end position="393"/>
    </location>
</feature>
<evidence type="ECO:0000256" key="4">
    <source>
        <dbReference type="ARBA" id="ARBA00023136"/>
    </source>
</evidence>
<feature type="transmembrane region" description="Helical" evidence="6">
    <location>
        <begin position="405"/>
        <end position="422"/>
    </location>
</feature>